<dbReference type="GO" id="GO:0005581">
    <property type="term" value="C:collagen trimer"/>
    <property type="evidence" value="ECO:0007669"/>
    <property type="project" value="UniProtKB-KW"/>
</dbReference>
<proteinExistence type="predicted"/>
<evidence type="ECO:0000256" key="2">
    <source>
        <dbReference type="SAM" id="MobiDB-lite"/>
    </source>
</evidence>
<accession>A0A2G9UUT3</accession>
<dbReference type="GO" id="GO:0042302">
    <property type="term" value="F:structural constituent of cuticle"/>
    <property type="evidence" value="ECO:0007669"/>
    <property type="project" value="InterPro"/>
</dbReference>
<dbReference type="PROSITE" id="PS51257">
    <property type="entry name" value="PROKAR_LIPOPROTEIN"/>
    <property type="match status" value="1"/>
</dbReference>
<name>A0A2G9UUT3_TELCI</name>
<dbReference type="Proteomes" id="UP000230423">
    <property type="component" value="Unassembled WGS sequence"/>
</dbReference>
<dbReference type="InterPro" id="IPR002486">
    <property type="entry name" value="Col_cuticle_N"/>
</dbReference>
<evidence type="ECO:0000313" key="6">
    <source>
        <dbReference type="Proteomes" id="UP000230423"/>
    </source>
</evidence>
<keyword evidence="3" id="KW-0472">Membrane</keyword>
<evidence type="ECO:0000313" key="5">
    <source>
        <dbReference type="EMBL" id="PIO73916.1"/>
    </source>
</evidence>
<feature type="domain" description="Nematode cuticle collagen N-terminal" evidence="4">
    <location>
        <begin position="10"/>
        <end position="62"/>
    </location>
</feature>
<keyword evidence="6" id="KW-1185">Reference proteome</keyword>
<evidence type="ECO:0000259" key="4">
    <source>
        <dbReference type="SMART" id="SM01088"/>
    </source>
</evidence>
<dbReference type="Pfam" id="PF01484">
    <property type="entry name" value="Col_cuticle_N"/>
    <property type="match status" value="1"/>
</dbReference>
<keyword evidence="1" id="KW-0677">Repeat</keyword>
<gene>
    <name evidence="5" type="ORF">TELCIR_04095</name>
</gene>
<evidence type="ECO:0000256" key="3">
    <source>
        <dbReference type="SAM" id="Phobius"/>
    </source>
</evidence>
<keyword evidence="3" id="KW-0812">Transmembrane</keyword>
<dbReference type="AlphaFoldDB" id="A0A2G9UUT3"/>
<feature type="region of interest" description="Disordered" evidence="2">
    <location>
        <begin position="71"/>
        <end position="97"/>
    </location>
</feature>
<organism evidence="5 6">
    <name type="scientific">Teladorsagia circumcincta</name>
    <name type="common">Brown stomach worm</name>
    <name type="synonym">Ostertagia circumcincta</name>
    <dbReference type="NCBI Taxonomy" id="45464"/>
    <lineage>
        <taxon>Eukaryota</taxon>
        <taxon>Metazoa</taxon>
        <taxon>Ecdysozoa</taxon>
        <taxon>Nematoda</taxon>
        <taxon>Chromadorea</taxon>
        <taxon>Rhabditida</taxon>
        <taxon>Rhabditina</taxon>
        <taxon>Rhabditomorpha</taxon>
        <taxon>Strongyloidea</taxon>
        <taxon>Trichostrongylidae</taxon>
        <taxon>Teladorsagia</taxon>
    </lineage>
</organism>
<dbReference type="SMART" id="SM01088">
    <property type="entry name" value="Col_cuticle_N"/>
    <property type="match status" value="1"/>
</dbReference>
<reference evidence="5 6" key="1">
    <citation type="submission" date="2015-09" db="EMBL/GenBank/DDBJ databases">
        <title>Draft genome of the parasitic nematode Teladorsagia circumcincta isolate WARC Sus (inbred).</title>
        <authorList>
            <person name="Mitreva M."/>
        </authorList>
    </citation>
    <scope>NUCLEOTIDE SEQUENCE [LARGE SCALE GENOMIC DNA]</scope>
    <source>
        <strain evidence="5 6">S</strain>
    </source>
</reference>
<sequence>MKATIFGDKIIIAVASLASMIAIGACLIGIPSLYNEIKDLHDMVLDSVATFRAETDSAWAELMGVQAGSMGEVSGNNRAHDRNKIGEPSVKNDAGDE</sequence>
<protein>
    <submittedName>
        <fullName evidence="5">Nematode cuticle collagen domain protein</fullName>
    </submittedName>
</protein>
<keyword evidence="3" id="KW-1133">Transmembrane helix</keyword>
<feature type="transmembrane region" description="Helical" evidence="3">
    <location>
        <begin position="12"/>
        <end position="34"/>
    </location>
</feature>
<dbReference type="EMBL" id="KZ345364">
    <property type="protein sequence ID" value="PIO73916.1"/>
    <property type="molecule type" value="Genomic_DNA"/>
</dbReference>
<dbReference type="OrthoDB" id="5875171at2759"/>
<keyword evidence="5" id="KW-0176">Collagen</keyword>
<evidence type="ECO:0000256" key="1">
    <source>
        <dbReference type="ARBA" id="ARBA00022737"/>
    </source>
</evidence>